<feature type="domain" description="Alcohol dehydrogenase-like C-terminal" evidence="1">
    <location>
        <begin position="25"/>
        <end position="87"/>
    </location>
</feature>
<gene>
    <name evidence="2" type="ORF">MPLG2_1598</name>
</gene>
<protein>
    <submittedName>
        <fullName evidence="2">NADPH2:quinone reductase</fullName>
    </submittedName>
</protein>
<dbReference type="EMBL" id="LT985188">
    <property type="protein sequence ID" value="SPD86634.1"/>
    <property type="molecule type" value="Genomic_DNA"/>
</dbReference>
<proteinExistence type="predicted"/>
<dbReference type="KEGG" id="mgg:MPLG2_1598"/>
<name>A0A2N9JGU7_9ACTN</name>
<reference evidence="2 3" key="1">
    <citation type="submission" date="2018-02" db="EMBL/GenBank/DDBJ databases">
        <authorList>
            <person name="Cohen D.B."/>
            <person name="Kent A.D."/>
        </authorList>
    </citation>
    <scope>NUCLEOTIDE SEQUENCE [LARGE SCALE GENOMIC DNA]</scope>
    <source>
        <strain evidence="2">1</strain>
    </source>
</reference>
<accession>A0A2N9JGU7</accession>
<dbReference type="PANTHER" id="PTHR43677">
    <property type="entry name" value="SHORT-CHAIN DEHYDROGENASE/REDUCTASE"/>
    <property type="match status" value="1"/>
</dbReference>
<dbReference type="InterPro" id="IPR051397">
    <property type="entry name" value="Zn-ADH-like_protein"/>
</dbReference>
<dbReference type="AlphaFoldDB" id="A0A2N9JGU7"/>
<keyword evidence="3" id="KW-1185">Reference proteome</keyword>
<dbReference type="Proteomes" id="UP000238164">
    <property type="component" value="Chromosome 1"/>
</dbReference>
<dbReference type="GO" id="GO:0016491">
    <property type="term" value="F:oxidoreductase activity"/>
    <property type="evidence" value="ECO:0007669"/>
    <property type="project" value="TreeGrafter"/>
</dbReference>
<dbReference type="SUPFAM" id="SSF51735">
    <property type="entry name" value="NAD(P)-binding Rossmann-fold domains"/>
    <property type="match status" value="1"/>
</dbReference>
<dbReference type="InterPro" id="IPR013149">
    <property type="entry name" value="ADH-like_C"/>
</dbReference>
<dbReference type="PANTHER" id="PTHR43677:SF11">
    <property type="entry name" value="ZINC-CONTAINING ALCOHOL DEHYDROGENASE"/>
    <property type="match status" value="1"/>
</dbReference>
<sequence length="192" mass="19644">MPLTPLLAERPDATVLVHGATGVSGLLAVQVAKVLGAARVIAAGRSETGLAKALGRGADALVLLDEPLAPQVQQAAPDGVDIVIDYLWGERTAALLPALLAGDRAPDRRLDLVEVGSVAGQTLAMHASWLRSRPLRLSGSGLGSVGMKAMLGAVGGVLEAAADGRLTVDYVAQPLAEVEDAWPTGDRLVLVP</sequence>
<dbReference type="Gene3D" id="3.40.50.720">
    <property type="entry name" value="NAD(P)-binding Rossmann-like Domain"/>
    <property type="match status" value="1"/>
</dbReference>
<dbReference type="Pfam" id="PF00107">
    <property type="entry name" value="ADH_zinc_N"/>
    <property type="match status" value="1"/>
</dbReference>
<dbReference type="InterPro" id="IPR036291">
    <property type="entry name" value="NAD(P)-bd_dom_sf"/>
</dbReference>
<evidence type="ECO:0000259" key="1">
    <source>
        <dbReference type="Pfam" id="PF00107"/>
    </source>
</evidence>
<organism evidence="2 3">
    <name type="scientific">Micropruina glycogenica</name>
    <dbReference type="NCBI Taxonomy" id="75385"/>
    <lineage>
        <taxon>Bacteria</taxon>
        <taxon>Bacillati</taxon>
        <taxon>Actinomycetota</taxon>
        <taxon>Actinomycetes</taxon>
        <taxon>Propionibacteriales</taxon>
        <taxon>Nocardioidaceae</taxon>
        <taxon>Micropruina</taxon>
    </lineage>
</organism>
<evidence type="ECO:0000313" key="3">
    <source>
        <dbReference type="Proteomes" id="UP000238164"/>
    </source>
</evidence>
<evidence type="ECO:0000313" key="2">
    <source>
        <dbReference type="EMBL" id="SPD86634.1"/>
    </source>
</evidence>